<evidence type="ECO:0000313" key="2">
    <source>
        <dbReference type="Proteomes" id="UP001458880"/>
    </source>
</evidence>
<proteinExistence type="predicted"/>
<comment type="caution">
    <text evidence="1">The sequence shown here is derived from an EMBL/GenBank/DDBJ whole genome shotgun (WGS) entry which is preliminary data.</text>
</comment>
<evidence type="ECO:0000313" key="1">
    <source>
        <dbReference type="EMBL" id="KAK9753827.1"/>
    </source>
</evidence>
<sequence>MEVQGESFQEYVGCDESEHLWNRLLELGMEVQGESFQEYVGVDDKHTNVTENLDLSSSEEENMDVHQQADIQRALSVLHSALGRNENVPMDVHQQADIQRALSVLHSALGRNENVP</sequence>
<dbReference type="EMBL" id="JASPKY010000010">
    <property type="protein sequence ID" value="KAK9753827.1"/>
    <property type="molecule type" value="Genomic_DNA"/>
</dbReference>
<organism evidence="1 2">
    <name type="scientific">Popillia japonica</name>
    <name type="common">Japanese beetle</name>
    <dbReference type="NCBI Taxonomy" id="7064"/>
    <lineage>
        <taxon>Eukaryota</taxon>
        <taxon>Metazoa</taxon>
        <taxon>Ecdysozoa</taxon>
        <taxon>Arthropoda</taxon>
        <taxon>Hexapoda</taxon>
        <taxon>Insecta</taxon>
        <taxon>Pterygota</taxon>
        <taxon>Neoptera</taxon>
        <taxon>Endopterygota</taxon>
        <taxon>Coleoptera</taxon>
        <taxon>Polyphaga</taxon>
        <taxon>Scarabaeiformia</taxon>
        <taxon>Scarabaeidae</taxon>
        <taxon>Rutelinae</taxon>
        <taxon>Popillia</taxon>
    </lineage>
</organism>
<accession>A0AAW1N3P8</accession>
<protein>
    <submittedName>
        <fullName evidence="1">Uncharacterized protein</fullName>
    </submittedName>
</protein>
<name>A0AAW1N3P8_POPJA</name>
<reference evidence="1 2" key="1">
    <citation type="journal article" date="2024" name="BMC Genomics">
        <title>De novo assembly and annotation of Popillia japonica's genome with initial clues to its potential as an invasive pest.</title>
        <authorList>
            <person name="Cucini C."/>
            <person name="Boschi S."/>
            <person name="Funari R."/>
            <person name="Cardaioli E."/>
            <person name="Iannotti N."/>
            <person name="Marturano G."/>
            <person name="Paoli F."/>
            <person name="Bruttini M."/>
            <person name="Carapelli A."/>
            <person name="Frati F."/>
            <person name="Nardi F."/>
        </authorList>
    </citation>
    <scope>NUCLEOTIDE SEQUENCE [LARGE SCALE GENOMIC DNA]</scope>
    <source>
        <strain evidence="1">DMR45628</strain>
    </source>
</reference>
<keyword evidence="2" id="KW-1185">Reference proteome</keyword>
<gene>
    <name evidence="1" type="ORF">QE152_g1726</name>
</gene>
<dbReference type="AlphaFoldDB" id="A0AAW1N3P8"/>
<dbReference type="Proteomes" id="UP001458880">
    <property type="component" value="Unassembled WGS sequence"/>
</dbReference>